<evidence type="ECO:0000313" key="1">
    <source>
        <dbReference type="EMBL" id="KAF9070324.1"/>
    </source>
</evidence>
<organism evidence="1 2">
    <name type="scientific">Rhodocollybia butyracea</name>
    <dbReference type="NCBI Taxonomy" id="206335"/>
    <lineage>
        <taxon>Eukaryota</taxon>
        <taxon>Fungi</taxon>
        <taxon>Dikarya</taxon>
        <taxon>Basidiomycota</taxon>
        <taxon>Agaricomycotina</taxon>
        <taxon>Agaricomycetes</taxon>
        <taxon>Agaricomycetidae</taxon>
        <taxon>Agaricales</taxon>
        <taxon>Marasmiineae</taxon>
        <taxon>Omphalotaceae</taxon>
        <taxon>Rhodocollybia</taxon>
    </lineage>
</organism>
<keyword evidence="2" id="KW-1185">Reference proteome</keyword>
<comment type="caution">
    <text evidence="1">The sequence shown here is derived from an EMBL/GenBank/DDBJ whole genome shotgun (WGS) entry which is preliminary data.</text>
</comment>
<sequence>MNRLVSLPSAIQDKIVESLNTLTVSEPLLHYLLFSPIRILELPDEILSVIFLEFILSSPWPIDSPYSRQFKVLTLTWTCSRFRNICISVPQLWAFHYIPPNESMSGRITSPAFYAKLEDYTRLALSYSKNGPLHIRIYNPKASAADLLFAASARWKSAHITRAGQVSDYIGFGFLPKHVNGQHPLFLESLSLESDNFYPLLSLVYSPTLRNLHVIDMILQLPVPQVNDSHRKSQIRNISGSASLPVLYTFLELCPKIEQLGVVQKPYLLYMVKFTLHPIVSLSVQPLTSLFSPVGLVLLLRSSRSVSMETNSLKKPPMSKSLLGLNMKRIKYTQFYFPLQPPRFFEGLLDVLESRRMRTAQLNDDDTSLDECGVAYLNEIEFTGNLHMMPEVSVYGHRVRKLMGLDSASKRAWFNNGLADIIGV</sequence>
<accession>A0A9P5U8X0</accession>
<dbReference type="Proteomes" id="UP000772434">
    <property type="component" value="Unassembled WGS sequence"/>
</dbReference>
<reference evidence="1" key="1">
    <citation type="submission" date="2020-11" db="EMBL/GenBank/DDBJ databases">
        <authorList>
            <consortium name="DOE Joint Genome Institute"/>
            <person name="Ahrendt S."/>
            <person name="Riley R."/>
            <person name="Andreopoulos W."/>
            <person name="Labutti K."/>
            <person name="Pangilinan J."/>
            <person name="Ruiz-Duenas F.J."/>
            <person name="Barrasa J.M."/>
            <person name="Sanchez-Garcia M."/>
            <person name="Camarero S."/>
            <person name="Miyauchi S."/>
            <person name="Serrano A."/>
            <person name="Linde D."/>
            <person name="Babiker R."/>
            <person name="Drula E."/>
            <person name="Ayuso-Fernandez I."/>
            <person name="Pacheco R."/>
            <person name="Padilla G."/>
            <person name="Ferreira P."/>
            <person name="Barriuso J."/>
            <person name="Kellner H."/>
            <person name="Castanera R."/>
            <person name="Alfaro M."/>
            <person name="Ramirez L."/>
            <person name="Pisabarro A.G."/>
            <person name="Kuo A."/>
            <person name="Tritt A."/>
            <person name="Lipzen A."/>
            <person name="He G."/>
            <person name="Yan M."/>
            <person name="Ng V."/>
            <person name="Cullen D."/>
            <person name="Martin F."/>
            <person name="Rosso M.-N."/>
            <person name="Henrissat B."/>
            <person name="Hibbett D."/>
            <person name="Martinez A.T."/>
            <person name="Grigoriev I.V."/>
        </authorList>
    </citation>
    <scope>NUCLEOTIDE SEQUENCE</scope>
    <source>
        <strain evidence="1">AH 40177</strain>
    </source>
</reference>
<evidence type="ECO:0000313" key="2">
    <source>
        <dbReference type="Proteomes" id="UP000772434"/>
    </source>
</evidence>
<proteinExistence type="predicted"/>
<dbReference type="OrthoDB" id="3365698at2759"/>
<dbReference type="AlphaFoldDB" id="A0A9P5U8X0"/>
<name>A0A9P5U8X0_9AGAR</name>
<dbReference type="EMBL" id="JADNRY010000041">
    <property type="protein sequence ID" value="KAF9070324.1"/>
    <property type="molecule type" value="Genomic_DNA"/>
</dbReference>
<protein>
    <recommendedName>
        <fullName evidence="3">F-box domain-containing protein</fullName>
    </recommendedName>
</protein>
<evidence type="ECO:0008006" key="3">
    <source>
        <dbReference type="Google" id="ProtNLM"/>
    </source>
</evidence>
<gene>
    <name evidence="1" type="ORF">BDP27DRAFT_1323838</name>
</gene>